<proteinExistence type="predicted"/>
<dbReference type="PANTHER" id="PTHR46513:SF13">
    <property type="entry name" value="EGF-LIKE DOMAIN-CONTAINING PROTEIN"/>
    <property type="match status" value="1"/>
</dbReference>
<dbReference type="OrthoDB" id="5958943at2759"/>
<dbReference type="AlphaFoldDB" id="A0A4S3J6P6"/>
<keyword evidence="3" id="KW-1185">Reference proteome</keyword>
<comment type="caution">
    <text evidence="2">The sequence shown here is derived from an EMBL/GenBank/DDBJ whole genome shotgun (WGS) entry which is preliminary data.</text>
</comment>
<dbReference type="Gene3D" id="2.120.10.30">
    <property type="entry name" value="TolB, C-terminal domain"/>
    <property type="match status" value="2"/>
</dbReference>
<organism evidence="2 3">
    <name type="scientific">Aspergillus tanneri</name>
    <dbReference type="NCBI Taxonomy" id="1220188"/>
    <lineage>
        <taxon>Eukaryota</taxon>
        <taxon>Fungi</taxon>
        <taxon>Dikarya</taxon>
        <taxon>Ascomycota</taxon>
        <taxon>Pezizomycotina</taxon>
        <taxon>Eurotiomycetes</taxon>
        <taxon>Eurotiomycetidae</taxon>
        <taxon>Eurotiales</taxon>
        <taxon>Aspergillaceae</taxon>
        <taxon>Aspergillus</taxon>
        <taxon>Aspergillus subgen. Circumdati</taxon>
    </lineage>
</organism>
<dbReference type="EMBL" id="QUQM01000007">
    <property type="protein sequence ID" value="KAA8646340.1"/>
    <property type="molecule type" value="Genomic_DNA"/>
</dbReference>
<reference evidence="1 4" key="2">
    <citation type="submission" date="2019-08" db="EMBL/GenBank/DDBJ databases">
        <title>The genome sequence of a newly discovered highly antifungal drug resistant Aspergillus species, Aspergillus tanneri NIH 1004.</title>
        <authorList>
            <person name="Mounaud S."/>
            <person name="Singh I."/>
            <person name="Joardar V."/>
            <person name="Pakala S."/>
            <person name="Pakala S."/>
            <person name="Venepally P."/>
            <person name="Chung J.K."/>
            <person name="Losada L."/>
            <person name="Nierman W.C."/>
        </authorList>
    </citation>
    <scope>NUCLEOTIDE SEQUENCE [LARGE SCALE GENOMIC DNA]</scope>
    <source>
        <strain evidence="1 4">NIH1004</strain>
    </source>
</reference>
<dbReference type="Proteomes" id="UP000308092">
    <property type="component" value="Unassembled WGS sequence"/>
</dbReference>
<dbReference type="SMART" id="SM00135">
    <property type="entry name" value="LY"/>
    <property type="match status" value="5"/>
</dbReference>
<evidence type="ECO:0000313" key="1">
    <source>
        <dbReference type="EMBL" id="KAA8646340.1"/>
    </source>
</evidence>
<dbReference type="InterPro" id="IPR011042">
    <property type="entry name" value="6-blade_b-propeller_TolB-like"/>
</dbReference>
<evidence type="ECO:0000313" key="2">
    <source>
        <dbReference type="EMBL" id="THC90636.1"/>
    </source>
</evidence>
<dbReference type="VEuPathDB" id="FungiDB:EYZ11_009898"/>
<evidence type="ECO:0008006" key="5">
    <source>
        <dbReference type="Google" id="ProtNLM"/>
    </source>
</evidence>
<dbReference type="EMBL" id="SOSA01000498">
    <property type="protein sequence ID" value="THC90636.1"/>
    <property type="molecule type" value="Genomic_DNA"/>
</dbReference>
<dbReference type="STRING" id="1220188.A0A4S3J6P6"/>
<dbReference type="SUPFAM" id="SSF63829">
    <property type="entry name" value="Calcium-dependent phosphotriesterase"/>
    <property type="match status" value="1"/>
</dbReference>
<dbReference type="GO" id="GO:0005886">
    <property type="term" value="C:plasma membrane"/>
    <property type="evidence" value="ECO:0007669"/>
    <property type="project" value="TreeGrafter"/>
</dbReference>
<dbReference type="PANTHER" id="PTHR46513">
    <property type="entry name" value="VITELLOGENIN RECEPTOR-LIKE PROTEIN-RELATED-RELATED"/>
    <property type="match status" value="1"/>
</dbReference>
<protein>
    <recommendedName>
        <fullName evidence="5">YWTD domain-containing protein</fullName>
    </recommendedName>
</protein>
<evidence type="ECO:0000313" key="4">
    <source>
        <dbReference type="Proteomes" id="UP000324241"/>
    </source>
</evidence>
<dbReference type="InterPro" id="IPR000033">
    <property type="entry name" value="LDLR_classB_rpt"/>
</dbReference>
<dbReference type="GeneID" id="54330469"/>
<sequence length="353" mass="38570">MESTQPSALLARQFSLDVVTKVPSDMPNIAHPCTSSQSDEFVPIGKHKILVLDVGPAASKPPRRPGEILELSISGQLQRVLVRNLILPDGLDIDPSSNRMFWTCMGTPGKRDGTILSADLDGGNIRTVIAPGAVNTPKQLAIVPSTEQLYFCDREGLGVWRCKFDGSCLERLIQTADEYNSQDASNGRNWCVGVAVAPRLGKIFWTQKGPSKGGSGRIFSANLDSPTSPIVESRKDVQCILSGLPEPIDLKVDESSHTLYWTDRGEQPFGNTLNKALLDEAGMFVPVDTSMGYEILAQDFNEAIGLDLDPTNRCAYVTDLGGTLYRCDLNTGHKESIHIDPSRRFTGVRYIYA</sequence>
<dbReference type="InterPro" id="IPR050778">
    <property type="entry name" value="Cueball_EGF_LRP_Nidogen"/>
</dbReference>
<evidence type="ECO:0000313" key="3">
    <source>
        <dbReference type="Proteomes" id="UP000308092"/>
    </source>
</evidence>
<accession>A0A4S3J6P6</accession>
<name>A0A4S3J6P6_9EURO</name>
<dbReference type="GO" id="GO:0060070">
    <property type="term" value="P:canonical Wnt signaling pathway"/>
    <property type="evidence" value="ECO:0007669"/>
    <property type="project" value="TreeGrafter"/>
</dbReference>
<dbReference type="RefSeq" id="XP_033425701.1">
    <property type="nucleotide sequence ID" value="XM_033572386.1"/>
</dbReference>
<dbReference type="Proteomes" id="UP000324241">
    <property type="component" value="Unassembled WGS sequence"/>
</dbReference>
<gene>
    <name evidence="1" type="ORF">ATNIH1004_007767</name>
    <name evidence="2" type="ORF">EYZ11_009898</name>
</gene>
<reference evidence="2 3" key="1">
    <citation type="submission" date="2019-03" db="EMBL/GenBank/DDBJ databases">
        <title>The genome sequence of a newly discovered highly antifungal drug resistant Aspergillus species, Aspergillus tanneri NIH 1004.</title>
        <authorList>
            <person name="Mounaud S."/>
            <person name="Singh I."/>
            <person name="Joardar V."/>
            <person name="Pakala S."/>
            <person name="Pakala S."/>
            <person name="Venepally P."/>
            <person name="Hoover J."/>
            <person name="Nierman W."/>
            <person name="Chung J."/>
            <person name="Losada L."/>
        </authorList>
    </citation>
    <scope>NUCLEOTIDE SEQUENCE [LARGE SCALE GENOMIC DNA]</scope>
    <source>
        <strain evidence="2 3">NIH1004</strain>
    </source>
</reference>